<gene>
    <name evidence="2" type="ORF">A1O5_06278</name>
</gene>
<evidence type="ECO:0000313" key="3">
    <source>
        <dbReference type="Proteomes" id="UP000019471"/>
    </source>
</evidence>
<dbReference type="RefSeq" id="XP_007745062.1">
    <property type="nucleotide sequence ID" value="XM_007746872.1"/>
</dbReference>
<comment type="caution">
    <text evidence="2">The sequence shown here is derived from an EMBL/GenBank/DDBJ whole genome shotgun (WGS) entry which is preliminary data.</text>
</comment>
<evidence type="ECO:0000313" key="2">
    <source>
        <dbReference type="EMBL" id="EXJ70210.1"/>
    </source>
</evidence>
<accession>W9WYQ3</accession>
<dbReference type="EMBL" id="AMGX01000009">
    <property type="protein sequence ID" value="EXJ70210.1"/>
    <property type="molecule type" value="Genomic_DNA"/>
</dbReference>
<dbReference type="GeneID" id="19190989"/>
<feature type="region of interest" description="Disordered" evidence="1">
    <location>
        <begin position="173"/>
        <end position="199"/>
    </location>
</feature>
<dbReference type="AlphaFoldDB" id="W9WYQ3"/>
<protein>
    <submittedName>
        <fullName evidence="2">Uncharacterized protein</fullName>
    </submittedName>
</protein>
<organism evidence="2 3">
    <name type="scientific">Cladophialophora psammophila CBS 110553</name>
    <dbReference type="NCBI Taxonomy" id="1182543"/>
    <lineage>
        <taxon>Eukaryota</taxon>
        <taxon>Fungi</taxon>
        <taxon>Dikarya</taxon>
        <taxon>Ascomycota</taxon>
        <taxon>Pezizomycotina</taxon>
        <taxon>Eurotiomycetes</taxon>
        <taxon>Chaetothyriomycetidae</taxon>
        <taxon>Chaetothyriales</taxon>
        <taxon>Herpotrichiellaceae</taxon>
        <taxon>Cladophialophora</taxon>
    </lineage>
</organism>
<evidence type="ECO:0000256" key="1">
    <source>
        <dbReference type="SAM" id="MobiDB-lite"/>
    </source>
</evidence>
<name>W9WYQ3_9EURO</name>
<sequence>MLSAIPERPVHSLYLGQGALSHRSYVEIGRGLHELEGRFHRIVRPNKVTGPILTTRSQHDKALSYWYVIATRPEREDFSIIELPPPRYGAVGVYGLQGLRKAKDISMIPGNQKYEFMPGEIYNLDASEIVCNNVDFWSAAHSDILHKELAEVFWAAVMTGRKEFIGTVAGSVRQGEPKTAVRSSSSDVTKGPTDKGSRD</sequence>
<keyword evidence="3" id="KW-1185">Reference proteome</keyword>
<dbReference type="HOGENOM" id="CLU_1372075_0_0_1"/>
<reference evidence="2 3" key="1">
    <citation type="submission" date="2013-03" db="EMBL/GenBank/DDBJ databases">
        <title>The Genome Sequence of Cladophialophora psammophila CBS 110553.</title>
        <authorList>
            <consortium name="The Broad Institute Genomics Platform"/>
            <person name="Cuomo C."/>
            <person name="de Hoog S."/>
            <person name="Gorbushina A."/>
            <person name="Walker B."/>
            <person name="Young S.K."/>
            <person name="Zeng Q."/>
            <person name="Gargeya S."/>
            <person name="Fitzgerald M."/>
            <person name="Haas B."/>
            <person name="Abouelleil A."/>
            <person name="Allen A.W."/>
            <person name="Alvarado L."/>
            <person name="Arachchi H.M."/>
            <person name="Berlin A.M."/>
            <person name="Chapman S.B."/>
            <person name="Gainer-Dewar J."/>
            <person name="Goldberg J."/>
            <person name="Griggs A."/>
            <person name="Gujja S."/>
            <person name="Hansen M."/>
            <person name="Howarth C."/>
            <person name="Imamovic A."/>
            <person name="Ireland A."/>
            <person name="Larimer J."/>
            <person name="McCowan C."/>
            <person name="Murphy C."/>
            <person name="Pearson M."/>
            <person name="Poon T.W."/>
            <person name="Priest M."/>
            <person name="Roberts A."/>
            <person name="Saif S."/>
            <person name="Shea T."/>
            <person name="Sisk P."/>
            <person name="Sykes S."/>
            <person name="Wortman J."/>
            <person name="Nusbaum C."/>
            <person name="Birren B."/>
        </authorList>
    </citation>
    <scope>NUCLEOTIDE SEQUENCE [LARGE SCALE GENOMIC DNA]</scope>
    <source>
        <strain evidence="2 3">CBS 110553</strain>
    </source>
</reference>
<proteinExistence type="predicted"/>
<dbReference type="Proteomes" id="UP000019471">
    <property type="component" value="Unassembled WGS sequence"/>
</dbReference>